<comment type="similarity">
    <text evidence="2">Belongs to the HAUS1 family.</text>
</comment>
<evidence type="ECO:0000256" key="8">
    <source>
        <dbReference type="ARBA" id="ARBA00023212"/>
    </source>
</evidence>
<dbReference type="Proteomes" id="UP001338125">
    <property type="component" value="Unassembled WGS sequence"/>
</dbReference>
<keyword evidence="4" id="KW-0132">Cell division</keyword>
<evidence type="ECO:0000256" key="9">
    <source>
        <dbReference type="ARBA" id="ARBA00023306"/>
    </source>
</evidence>
<keyword evidence="12" id="KW-1185">Reference proteome</keyword>
<feature type="coiled-coil region" evidence="10">
    <location>
        <begin position="161"/>
        <end position="192"/>
    </location>
</feature>
<accession>A0ABR0SVM3</accession>
<dbReference type="Pfam" id="PF25762">
    <property type="entry name" value="HAUS1"/>
    <property type="match status" value="1"/>
</dbReference>
<keyword evidence="5" id="KW-0493">Microtubule</keyword>
<evidence type="ECO:0000313" key="11">
    <source>
        <dbReference type="EMBL" id="KAK5995796.1"/>
    </source>
</evidence>
<reference evidence="11 12" key="1">
    <citation type="submission" date="2024-01" db="EMBL/GenBank/DDBJ databases">
        <title>Complete genome of Cladobotryum mycophilum ATHUM6906.</title>
        <authorList>
            <person name="Christinaki A.C."/>
            <person name="Myridakis A.I."/>
            <person name="Kouvelis V.N."/>
        </authorList>
    </citation>
    <scope>NUCLEOTIDE SEQUENCE [LARGE SCALE GENOMIC DNA]</scope>
    <source>
        <strain evidence="11 12">ATHUM6906</strain>
    </source>
</reference>
<evidence type="ECO:0000313" key="12">
    <source>
        <dbReference type="Proteomes" id="UP001338125"/>
    </source>
</evidence>
<comment type="caution">
    <text evidence="11">The sequence shown here is derived from an EMBL/GenBank/DDBJ whole genome shotgun (WGS) entry which is preliminary data.</text>
</comment>
<dbReference type="InterPro" id="IPR026243">
    <property type="entry name" value="HAUS1"/>
</dbReference>
<evidence type="ECO:0000256" key="2">
    <source>
        <dbReference type="ARBA" id="ARBA00005479"/>
    </source>
</evidence>
<evidence type="ECO:0000256" key="1">
    <source>
        <dbReference type="ARBA" id="ARBA00004186"/>
    </source>
</evidence>
<dbReference type="EMBL" id="JAVFKD010000004">
    <property type="protein sequence ID" value="KAK5995796.1"/>
    <property type="molecule type" value="Genomic_DNA"/>
</dbReference>
<evidence type="ECO:0000256" key="3">
    <source>
        <dbReference type="ARBA" id="ARBA00022490"/>
    </source>
</evidence>
<keyword evidence="8" id="KW-0206">Cytoskeleton</keyword>
<proteinExistence type="inferred from homology"/>
<organism evidence="11 12">
    <name type="scientific">Cladobotryum mycophilum</name>
    <dbReference type="NCBI Taxonomy" id="491253"/>
    <lineage>
        <taxon>Eukaryota</taxon>
        <taxon>Fungi</taxon>
        <taxon>Dikarya</taxon>
        <taxon>Ascomycota</taxon>
        <taxon>Pezizomycotina</taxon>
        <taxon>Sordariomycetes</taxon>
        <taxon>Hypocreomycetidae</taxon>
        <taxon>Hypocreales</taxon>
        <taxon>Hypocreaceae</taxon>
        <taxon>Cladobotryum</taxon>
    </lineage>
</organism>
<keyword evidence="9" id="KW-0131">Cell cycle</keyword>
<name>A0ABR0SVM3_9HYPO</name>
<protein>
    <submittedName>
        <fullName evidence="11">Uncharacterized protein</fullName>
    </submittedName>
</protein>
<keyword evidence="7 10" id="KW-0175">Coiled coil</keyword>
<evidence type="ECO:0000256" key="10">
    <source>
        <dbReference type="SAM" id="Coils"/>
    </source>
</evidence>
<evidence type="ECO:0000256" key="6">
    <source>
        <dbReference type="ARBA" id="ARBA00022776"/>
    </source>
</evidence>
<gene>
    <name evidence="11" type="ORF">PT974_04214</name>
</gene>
<dbReference type="PANTHER" id="PTHR31570:SF1">
    <property type="entry name" value="HAUS AUGMIN-LIKE COMPLEX SUBUNIT 1"/>
    <property type="match status" value="1"/>
</dbReference>
<sequence length="311" mass="34422">MAHHRLLHDSTAAIFSPSVARIAASTARDWSYIDNWLASKFPSRSSSLPPFERNPDTLKVLLSLVSLNEAADDQRRLLARADNAALQELNSTNGDVSPDSNRGPPGMTDELLGAIEQSLRKDGSNALDALARLCAEASTAYADPQDLGRTMLRLQGAIYENEQMKSRVEIFERQLQKENEVAEQLLRALQGDEYKPPSDLAKQNLDIQRKIKAMSAQLPDLHDRVANLEASIGSSHPGVDDVAREEQAYLALMARKRELDAQISSFAGLPSDPDAARSELDAMRRQLRGVTARRDAQFEGLVEREGPIKRR</sequence>
<comment type="subcellular location">
    <subcellularLocation>
        <location evidence="1">Cytoplasm</location>
        <location evidence="1">Cytoskeleton</location>
        <location evidence="1">Spindle</location>
    </subcellularLocation>
</comment>
<keyword evidence="6" id="KW-0498">Mitosis</keyword>
<evidence type="ECO:0000256" key="4">
    <source>
        <dbReference type="ARBA" id="ARBA00022618"/>
    </source>
</evidence>
<keyword evidence="3" id="KW-0963">Cytoplasm</keyword>
<dbReference type="PANTHER" id="PTHR31570">
    <property type="entry name" value="HAUS AUGMIN-LIKE COMPLEX SUBUNIT 1"/>
    <property type="match status" value="1"/>
</dbReference>
<evidence type="ECO:0000256" key="7">
    <source>
        <dbReference type="ARBA" id="ARBA00023054"/>
    </source>
</evidence>
<evidence type="ECO:0000256" key="5">
    <source>
        <dbReference type="ARBA" id="ARBA00022701"/>
    </source>
</evidence>